<evidence type="ECO:0000313" key="1">
    <source>
        <dbReference type="EMBL" id="SHK28720.1"/>
    </source>
</evidence>
<gene>
    <name evidence="1" type="ORF">SAMN02745138_01482</name>
</gene>
<evidence type="ECO:0000313" key="2">
    <source>
        <dbReference type="Proteomes" id="UP000183975"/>
    </source>
</evidence>
<dbReference type="Proteomes" id="UP000183975">
    <property type="component" value="Unassembled WGS sequence"/>
</dbReference>
<sequence length="234" mass="26619">MIQLYAAVGRYHIEVQPNGKKIPIVTVGINECALTIEEMVLWSSLIWNILTKEELEESYKRKAEKSGVDPKTFENTLQRMEGRNLVASAKAIKGDEALYQLLANLYVVPITSSFSTKVKAFLHLIFCEKVPFSAVKLVFQKESYDQMQQKVIHLSKQTLLSSAEILKCIETGVTDVSTSEKVLDALYDDDFSTCDNLGLFMRFYDHYREILEAVATLYLSRNIVFDKLSPTDKI</sequence>
<keyword evidence="2" id="KW-1185">Reference proteome</keyword>
<reference evidence="1 2" key="1">
    <citation type="submission" date="2016-11" db="EMBL/GenBank/DDBJ databases">
        <authorList>
            <person name="Jaros S."/>
            <person name="Januszkiewicz K."/>
            <person name="Wedrychowicz H."/>
        </authorList>
    </citation>
    <scope>NUCLEOTIDE SEQUENCE [LARGE SCALE GENOMIC DNA]</scope>
    <source>
        <strain evidence="1 2">DSM 14214</strain>
    </source>
</reference>
<dbReference type="OrthoDB" id="1957548at2"/>
<organism evidence="1 2">
    <name type="scientific">Anaerotignum lactatifermentans DSM 14214</name>
    <dbReference type="NCBI Taxonomy" id="1121323"/>
    <lineage>
        <taxon>Bacteria</taxon>
        <taxon>Bacillati</taxon>
        <taxon>Bacillota</taxon>
        <taxon>Clostridia</taxon>
        <taxon>Lachnospirales</taxon>
        <taxon>Anaerotignaceae</taxon>
        <taxon>Anaerotignum</taxon>
    </lineage>
</organism>
<protein>
    <submittedName>
        <fullName evidence="1">Uncharacterized protein</fullName>
    </submittedName>
</protein>
<dbReference type="EMBL" id="FRAH01000022">
    <property type="protein sequence ID" value="SHK28720.1"/>
    <property type="molecule type" value="Genomic_DNA"/>
</dbReference>
<name>A0A1M6R8F8_9FIRM</name>
<dbReference type="AlphaFoldDB" id="A0A1M6R8F8"/>
<proteinExistence type="predicted"/>
<accession>A0A1M6R8F8</accession>
<dbReference type="RefSeq" id="WP_072850577.1">
    <property type="nucleotide sequence ID" value="NZ_FRAH01000022.1"/>
</dbReference>